<proteinExistence type="predicted"/>
<sequence length="108" mass="11895">KALATKTPQPTPASVSRLMSSEPAIGTPQRVSNLRHLCLVRDRHRCVITRKFDALEGEARYNIHGDQLTDDEGNSLLPESSDMALLEVAHIIPHSLMSLSNIEGEPKL</sequence>
<reference evidence="2" key="1">
    <citation type="submission" date="2022-07" db="EMBL/GenBank/DDBJ databases">
        <title>Taxonomy of Aspergillus series Nigri: significant species reduction supported by multi-species coalescent approaches.</title>
        <authorList>
            <person name="Bian C."/>
            <person name="Kusuya Y."/>
            <person name="Sklenar F."/>
            <person name="D'hooge E."/>
            <person name="Yaguchi T."/>
            <person name="Takahashi H."/>
            <person name="Hubka V."/>
        </authorList>
    </citation>
    <scope>NUCLEOTIDE SEQUENCE</scope>
    <source>
        <strain evidence="2">IFM 63604</strain>
    </source>
</reference>
<organism evidence="2 3">
    <name type="scientific">Aspergillus niger</name>
    <dbReference type="NCBI Taxonomy" id="5061"/>
    <lineage>
        <taxon>Eukaryota</taxon>
        <taxon>Fungi</taxon>
        <taxon>Dikarya</taxon>
        <taxon>Ascomycota</taxon>
        <taxon>Pezizomycotina</taxon>
        <taxon>Eurotiomycetes</taxon>
        <taxon>Eurotiomycetidae</taxon>
        <taxon>Eurotiales</taxon>
        <taxon>Aspergillaceae</taxon>
        <taxon>Aspergillus</taxon>
        <taxon>Aspergillus subgen. Circumdati</taxon>
    </lineage>
</organism>
<evidence type="ECO:0000313" key="2">
    <source>
        <dbReference type="EMBL" id="GLA56274.1"/>
    </source>
</evidence>
<gene>
    <name evidence="2" type="ORF">AnigIFM63604_007003</name>
</gene>
<feature type="compositionally biased region" description="Polar residues" evidence="1">
    <location>
        <begin position="1"/>
        <end position="19"/>
    </location>
</feature>
<dbReference type="Proteomes" id="UP001144191">
    <property type="component" value="Unassembled WGS sequence"/>
</dbReference>
<feature type="non-terminal residue" evidence="2">
    <location>
        <position position="1"/>
    </location>
</feature>
<protein>
    <recommendedName>
        <fullName evidence="4">HNH nuclease domain-containing protein</fullName>
    </recommendedName>
</protein>
<feature type="region of interest" description="Disordered" evidence="1">
    <location>
        <begin position="1"/>
        <end position="22"/>
    </location>
</feature>
<accession>A0A9W6EER3</accession>
<dbReference type="AlphaFoldDB" id="A0A9W6EER3"/>
<dbReference type="EMBL" id="BRPB01000419">
    <property type="protein sequence ID" value="GLA56274.1"/>
    <property type="molecule type" value="Genomic_DNA"/>
</dbReference>
<name>A0A9W6EER3_ASPNG</name>
<feature type="non-terminal residue" evidence="2">
    <location>
        <position position="108"/>
    </location>
</feature>
<evidence type="ECO:0000256" key="1">
    <source>
        <dbReference type="SAM" id="MobiDB-lite"/>
    </source>
</evidence>
<evidence type="ECO:0008006" key="4">
    <source>
        <dbReference type="Google" id="ProtNLM"/>
    </source>
</evidence>
<evidence type="ECO:0000313" key="3">
    <source>
        <dbReference type="Proteomes" id="UP001144191"/>
    </source>
</evidence>
<comment type="caution">
    <text evidence="2">The sequence shown here is derived from an EMBL/GenBank/DDBJ whole genome shotgun (WGS) entry which is preliminary data.</text>
</comment>